<dbReference type="InterPro" id="IPR037912">
    <property type="entry name" value="MCRS1"/>
</dbReference>
<organism evidence="3 4">
    <name type="scientific">Ilex paraguariensis</name>
    <name type="common">yerba mate</name>
    <dbReference type="NCBI Taxonomy" id="185542"/>
    <lineage>
        <taxon>Eukaryota</taxon>
        <taxon>Viridiplantae</taxon>
        <taxon>Streptophyta</taxon>
        <taxon>Embryophyta</taxon>
        <taxon>Tracheophyta</taxon>
        <taxon>Spermatophyta</taxon>
        <taxon>Magnoliopsida</taxon>
        <taxon>eudicotyledons</taxon>
        <taxon>Gunneridae</taxon>
        <taxon>Pentapetalae</taxon>
        <taxon>asterids</taxon>
        <taxon>campanulids</taxon>
        <taxon>Aquifoliales</taxon>
        <taxon>Aquifoliaceae</taxon>
        <taxon>Ilex</taxon>
    </lineage>
</organism>
<dbReference type="SMART" id="SM00240">
    <property type="entry name" value="FHA"/>
    <property type="match status" value="1"/>
</dbReference>
<dbReference type="SUPFAM" id="SSF49879">
    <property type="entry name" value="SMAD/FHA domain"/>
    <property type="match status" value="1"/>
</dbReference>
<dbReference type="EMBL" id="CAUOFW020007279">
    <property type="protein sequence ID" value="CAK9178461.1"/>
    <property type="molecule type" value="Genomic_DNA"/>
</dbReference>
<dbReference type="Pfam" id="PF13325">
    <property type="entry name" value="MCRS_N"/>
    <property type="match status" value="1"/>
</dbReference>
<comment type="caution">
    <text evidence="3">The sequence shown here is derived from an EMBL/GenBank/DDBJ whole genome shotgun (WGS) entry which is preliminary data.</text>
</comment>
<dbReference type="InterPro" id="IPR025999">
    <property type="entry name" value="MCRS_N"/>
</dbReference>
<dbReference type="Proteomes" id="UP001642360">
    <property type="component" value="Unassembled WGS sequence"/>
</dbReference>
<keyword evidence="4" id="KW-1185">Reference proteome</keyword>
<dbReference type="PROSITE" id="PS50006">
    <property type="entry name" value="FHA_DOMAIN"/>
    <property type="match status" value="1"/>
</dbReference>
<gene>
    <name evidence="3" type="ORF">ILEXP_LOCUS48380</name>
</gene>
<dbReference type="PANTHER" id="PTHR13233:SF0">
    <property type="entry name" value="MICROSPHERULE PROTEIN 1"/>
    <property type="match status" value="1"/>
</dbReference>
<sequence>MGALAPVSSWIPEDDIMLKNALEAGASLESLARGAVYFSRRFSVQELQDRWHSLLYDPAVAAEASAHMIEFEHHALIFPSKSSRFEIRKDRKCQTGARKAESVRKRYYAMCKRICNEPFGSMDMSLLGATCNNNYVRNGDELPSADCMLGSPNSNHFGLQDSNIDAMHCAFPEYGNGDATATATGVTARAFCTGLTSCAEKDSPVYENNPHNFEENLALTGDCSAVEELRLSKELPVCNLFEADELDVKNPAMFNQISANEGNVCSAFGGGQVFNSPVSDCNASFHNLYSSPLTQTIWNTIEGICAPILPDIHLGEKEQKTGNTFAFPDHDGMCNPSAARDSVVHPNFNLENPMPCDVMKNSTPSTDDYFVSDSLLNFTAEEELLCMDESYIDGLSSLLWDSPNDSDMPNIAVPKPLVAPNEYPTHPEELDDKALYHGGDGNLVCSSKVQMLPSSAVNSEFPELRNGPICCTLNSEDPEIPSNDDVFLTVLIPSSPFSSVTQWKFYEDNYPTSSSAKGFSSSQKSKDGGPNVLKRNRNNFEQSHVPSQMIGSQLLSKMVPDLSTSDHGVKIEMPNSVAQHLTFRNSCPGSGGAADLSTNSLHPADVKEDVTKLELEKHVNCNLDDSYLKKQANGFHSHERCFQKSASCCKREVEASLTFHEHQALHTSIDMNVPELVVNHSPSDQREFPSENDDDIPYFSDVEAMILDMDLSPDDQDFYSSREVFIYHHEDTKRKIIRLEQAADAYMQRAIASQGAYAVLYGRYSKHFIKKPEVLLGRATGDVEVDIDLGREGCANNISRRQAIIKMDEDGFFHLKNLGRCSIFINGKEVAPKQSLNLSSNCLIEVRGMAFAFETNQNSVKQYASNITRGSQSCEHKD</sequence>
<evidence type="ECO:0000313" key="3">
    <source>
        <dbReference type="EMBL" id="CAK9178461.1"/>
    </source>
</evidence>
<feature type="domain" description="FHA" evidence="2">
    <location>
        <begin position="774"/>
        <end position="830"/>
    </location>
</feature>
<dbReference type="PANTHER" id="PTHR13233">
    <property type="entry name" value="MICROSPHERULE PROTEIN 1"/>
    <property type="match status" value="1"/>
</dbReference>
<reference evidence="3 4" key="1">
    <citation type="submission" date="2024-02" db="EMBL/GenBank/DDBJ databases">
        <authorList>
            <person name="Vignale AGUSTIN F."/>
            <person name="Sosa J E."/>
            <person name="Modenutti C."/>
        </authorList>
    </citation>
    <scope>NUCLEOTIDE SEQUENCE [LARGE SCALE GENOMIC DNA]</scope>
</reference>
<proteinExistence type="predicted"/>
<evidence type="ECO:0000259" key="2">
    <source>
        <dbReference type="PROSITE" id="PS50006"/>
    </source>
</evidence>
<evidence type="ECO:0000313" key="4">
    <source>
        <dbReference type="Proteomes" id="UP001642360"/>
    </source>
</evidence>
<evidence type="ECO:0000256" key="1">
    <source>
        <dbReference type="SAM" id="MobiDB-lite"/>
    </source>
</evidence>
<feature type="compositionally biased region" description="Low complexity" evidence="1">
    <location>
        <begin position="513"/>
        <end position="523"/>
    </location>
</feature>
<accession>A0ABC8U9L7</accession>
<dbReference type="InterPro" id="IPR000253">
    <property type="entry name" value="FHA_dom"/>
</dbReference>
<feature type="region of interest" description="Disordered" evidence="1">
    <location>
        <begin position="513"/>
        <end position="536"/>
    </location>
</feature>
<dbReference type="CDD" id="cd22687">
    <property type="entry name" value="FHA_MCRS1"/>
    <property type="match status" value="1"/>
</dbReference>
<dbReference type="Gene3D" id="2.60.200.20">
    <property type="match status" value="1"/>
</dbReference>
<dbReference type="InterPro" id="IPR008984">
    <property type="entry name" value="SMAD_FHA_dom_sf"/>
</dbReference>
<name>A0ABC8U9L7_9AQUA</name>
<protein>
    <recommendedName>
        <fullName evidence="2">FHA domain-containing protein</fullName>
    </recommendedName>
</protein>
<dbReference type="AlphaFoldDB" id="A0ABC8U9L7"/>
<dbReference type="Pfam" id="PF00498">
    <property type="entry name" value="FHA"/>
    <property type="match status" value="1"/>
</dbReference>